<gene>
    <name evidence="1" type="ORF">D1970_08945</name>
</gene>
<dbReference type="OrthoDB" id="886754at2"/>
<dbReference type="EMBL" id="QWVT01000015">
    <property type="protein sequence ID" value="RID85671.1"/>
    <property type="molecule type" value="Genomic_DNA"/>
</dbReference>
<reference evidence="1 2" key="1">
    <citation type="submission" date="2018-08" db="EMBL/GenBank/DDBJ databases">
        <title>Bacillus jemisoniae sp. nov., Bacillus chryseoplanitiae sp. nov., Bacillus resnikiae sp. nov., and Bacillus frankliniae sp. nov., isolated from Viking spacecraft and associated surfaces.</title>
        <authorList>
            <person name="Seuylemezian A."/>
            <person name="Vaishampayan P."/>
        </authorList>
    </citation>
    <scope>NUCLEOTIDE SEQUENCE [LARGE SCALE GENOMIC DNA]</scope>
    <source>
        <strain evidence="1 2">JJ-247</strain>
    </source>
</reference>
<keyword evidence="2" id="KW-1185">Reference proteome</keyword>
<evidence type="ECO:0000313" key="2">
    <source>
        <dbReference type="Proteomes" id="UP000265816"/>
    </source>
</evidence>
<proteinExistence type="predicted"/>
<dbReference type="NCBIfam" id="TIGR01725">
    <property type="entry name" value="phge_HK97_gp10"/>
    <property type="match status" value="1"/>
</dbReference>
<dbReference type="RefSeq" id="WP_119112524.1">
    <property type="nucleotide sequence ID" value="NZ_CBCSEO010000002.1"/>
</dbReference>
<dbReference type="Proteomes" id="UP000265816">
    <property type="component" value="Unassembled WGS sequence"/>
</dbReference>
<organism evidence="1 2">
    <name type="scientific">Mesobacillus zeae</name>
    <dbReference type="NCBI Taxonomy" id="1917180"/>
    <lineage>
        <taxon>Bacteria</taxon>
        <taxon>Bacillati</taxon>
        <taxon>Bacillota</taxon>
        <taxon>Bacilli</taxon>
        <taxon>Bacillales</taxon>
        <taxon>Bacillaceae</taxon>
        <taxon>Mesobacillus</taxon>
    </lineage>
</organism>
<accession>A0A398B844</accession>
<sequence length="106" mass="12014">MIKHKSNLQSVLRALDDAEERALTGVGEFVRSEAQARSPVKTGELRDSNDYKVVSEEQKVLIGNSTDYGLWVHEGSSRQRSQPWLRSSVMENVSRIKNLIGELMRL</sequence>
<evidence type="ECO:0000313" key="1">
    <source>
        <dbReference type="EMBL" id="RID85671.1"/>
    </source>
</evidence>
<dbReference type="AlphaFoldDB" id="A0A398B844"/>
<comment type="caution">
    <text evidence="1">The sequence shown here is derived from an EMBL/GenBank/DDBJ whole genome shotgun (WGS) entry which is preliminary data.</text>
</comment>
<dbReference type="Pfam" id="PF04883">
    <property type="entry name" value="HK97-gp10_like"/>
    <property type="match status" value="1"/>
</dbReference>
<protein>
    <submittedName>
        <fullName evidence="1">HK97 gp10 family phage protein</fullName>
    </submittedName>
</protein>
<name>A0A398B844_9BACI</name>
<dbReference type="InterPro" id="IPR010064">
    <property type="entry name" value="HK97-gp10_tail"/>
</dbReference>